<proteinExistence type="predicted"/>
<organism evidence="2 3">
    <name type="scientific">Podospora pseudocomata</name>
    <dbReference type="NCBI Taxonomy" id="2093779"/>
    <lineage>
        <taxon>Eukaryota</taxon>
        <taxon>Fungi</taxon>
        <taxon>Dikarya</taxon>
        <taxon>Ascomycota</taxon>
        <taxon>Pezizomycotina</taxon>
        <taxon>Sordariomycetes</taxon>
        <taxon>Sordariomycetidae</taxon>
        <taxon>Sordariales</taxon>
        <taxon>Podosporaceae</taxon>
        <taxon>Podospora</taxon>
    </lineage>
</organism>
<comment type="caution">
    <text evidence="2">The sequence shown here is derived from an EMBL/GenBank/DDBJ whole genome shotgun (WGS) entry which is preliminary data.</text>
</comment>
<keyword evidence="3" id="KW-1185">Reference proteome</keyword>
<evidence type="ECO:0000256" key="1">
    <source>
        <dbReference type="SAM" id="SignalP"/>
    </source>
</evidence>
<name>A0ABR0GWE9_9PEZI</name>
<sequence>MRFSIIVSEVIAFHSVAVFAAPNEITPRENPVAIPAKLIPESIVNATALGVDVWGPVPDDATKGDGFYTATPGTLGWAWIRAQQDLGSYEDVLESRGLLPSAAVEKRQTTSITVNAYSGDWCTGSAWHFTNPAYNVRVLPSENSFWYSFGFSYRTLRANENVQLRRGPYNGDRCQTWHGTINGPTQAGICWQIASTTCFEMKQT</sequence>
<dbReference type="EMBL" id="JAFFHA010000001">
    <property type="protein sequence ID" value="KAK4660093.1"/>
    <property type="molecule type" value="Genomic_DNA"/>
</dbReference>
<protein>
    <submittedName>
        <fullName evidence="2">Uncharacterized protein</fullName>
    </submittedName>
</protein>
<evidence type="ECO:0000313" key="3">
    <source>
        <dbReference type="Proteomes" id="UP001323405"/>
    </source>
</evidence>
<dbReference type="RefSeq" id="XP_062749063.1">
    <property type="nucleotide sequence ID" value="XM_062886028.1"/>
</dbReference>
<accession>A0ABR0GWE9</accession>
<keyword evidence="1" id="KW-0732">Signal</keyword>
<feature type="signal peptide" evidence="1">
    <location>
        <begin position="1"/>
        <end position="20"/>
    </location>
</feature>
<dbReference type="Proteomes" id="UP001323405">
    <property type="component" value="Unassembled WGS sequence"/>
</dbReference>
<reference evidence="2 3" key="1">
    <citation type="journal article" date="2023" name="bioRxiv">
        <title>High-quality genome assemblies of four members of thePodospora anserinaspecies complex.</title>
        <authorList>
            <person name="Ament-Velasquez S.L."/>
            <person name="Vogan A.A."/>
            <person name="Wallerman O."/>
            <person name="Hartmann F."/>
            <person name="Gautier V."/>
            <person name="Silar P."/>
            <person name="Giraud T."/>
            <person name="Johannesson H."/>
        </authorList>
    </citation>
    <scope>NUCLEOTIDE SEQUENCE [LARGE SCALE GENOMIC DNA]</scope>
    <source>
        <strain evidence="2 3">CBS 415.72m</strain>
    </source>
</reference>
<gene>
    <name evidence="2" type="ORF">QC762_116110</name>
</gene>
<dbReference type="GeneID" id="87905935"/>
<evidence type="ECO:0000313" key="2">
    <source>
        <dbReference type="EMBL" id="KAK4660093.1"/>
    </source>
</evidence>
<feature type="chain" id="PRO_5046067004" evidence="1">
    <location>
        <begin position="21"/>
        <end position="204"/>
    </location>
</feature>